<evidence type="ECO:0000313" key="5">
    <source>
        <dbReference type="Proteomes" id="UP000275846"/>
    </source>
</evidence>
<dbReference type="PROSITE" id="PS00028">
    <property type="entry name" value="ZINC_FINGER_C2H2_1"/>
    <property type="match status" value="1"/>
</dbReference>
<dbReference type="SUPFAM" id="SSF57667">
    <property type="entry name" value="beta-beta-alpha zinc fingers"/>
    <property type="match status" value="1"/>
</dbReference>
<dbReference type="PROSITE" id="PS50157">
    <property type="entry name" value="ZINC_FINGER_C2H2_2"/>
    <property type="match status" value="1"/>
</dbReference>
<sequence length="157" mass="17328">MGLLGHMRIHESGSYQDANTSYAPIYISSSPPMSATTSTSSRATPDSASPDLSYPLCHRRCTSRIGLVGHFQIHRTESGEPVPGAPTYTRHTRLNCPHCPRTFTHHMGLLGHMRLHENQRWNTAGYTKTLNLSSPASAPHMITRNTTKNMLSVCITV</sequence>
<evidence type="ECO:0000313" key="6">
    <source>
        <dbReference type="WBParaSite" id="SSLN_0001386401-mRNA-1"/>
    </source>
</evidence>
<feature type="compositionally biased region" description="Low complexity" evidence="2">
    <location>
        <begin position="31"/>
        <end position="50"/>
    </location>
</feature>
<keyword evidence="1" id="KW-0862">Zinc</keyword>
<proteinExistence type="predicted"/>
<keyword evidence="5" id="KW-1185">Reference proteome</keyword>
<evidence type="ECO:0000256" key="2">
    <source>
        <dbReference type="SAM" id="MobiDB-lite"/>
    </source>
</evidence>
<protein>
    <submittedName>
        <fullName evidence="6">C2H2-type domain-containing protein</fullName>
    </submittedName>
</protein>
<dbReference type="Proteomes" id="UP000275846">
    <property type="component" value="Unassembled WGS sequence"/>
</dbReference>
<keyword evidence="1" id="KW-0479">Metal-binding</keyword>
<dbReference type="WBParaSite" id="SSLN_0001386401-mRNA-1">
    <property type="protein sequence ID" value="SSLN_0001386401-mRNA-1"/>
    <property type="gene ID" value="SSLN_0001386401"/>
</dbReference>
<accession>A0A183TA63</accession>
<name>A0A183TA63_SCHSO</name>
<dbReference type="SMART" id="SM00355">
    <property type="entry name" value="ZnF_C2H2"/>
    <property type="match status" value="2"/>
</dbReference>
<feature type="domain" description="C2H2-type" evidence="3">
    <location>
        <begin position="94"/>
        <end position="121"/>
    </location>
</feature>
<dbReference type="Gene3D" id="3.30.160.60">
    <property type="entry name" value="Classic Zinc Finger"/>
    <property type="match status" value="1"/>
</dbReference>
<dbReference type="OrthoDB" id="8117402at2759"/>
<evidence type="ECO:0000256" key="1">
    <source>
        <dbReference type="PROSITE-ProRule" id="PRU00042"/>
    </source>
</evidence>
<keyword evidence="1" id="KW-0863">Zinc-finger</keyword>
<dbReference type="GO" id="GO:0008270">
    <property type="term" value="F:zinc ion binding"/>
    <property type="evidence" value="ECO:0007669"/>
    <property type="project" value="UniProtKB-KW"/>
</dbReference>
<feature type="region of interest" description="Disordered" evidence="2">
    <location>
        <begin position="31"/>
        <end position="51"/>
    </location>
</feature>
<gene>
    <name evidence="4" type="ORF">SSLN_LOCUS13361</name>
</gene>
<dbReference type="AlphaFoldDB" id="A0A183TA63"/>
<dbReference type="InterPro" id="IPR036236">
    <property type="entry name" value="Znf_C2H2_sf"/>
</dbReference>
<evidence type="ECO:0000313" key="4">
    <source>
        <dbReference type="EMBL" id="VDL99746.1"/>
    </source>
</evidence>
<dbReference type="EMBL" id="UYSU01038017">
    <property type="protein sequence ID" value="VDL99746.1"/>
    <property type="molecule type" value="Genomic_DNA"/>
</dbReference>
<evidence type="ECO:0000259" key="3">
    <source>
        <dbReference type="PROSITE" id="PS50157"/>
    </source>
</evidence>
<reference evidence="4 5" key="2">
    <citation type="submission" date="2018-11" db="EMBL/GenBank/DDBJ databases">
        <authorList>
            <consortium name="Pathogen Informatics"/>
        </authorList>
    </citation>
    <scope>NUCLEOTIDE SEQUENCE [LARGE SCALE GENOMIC DNA]</scope>
    <source>
        <strain evidence="4 5">NST_G2</strain>
    </source>
</reference>
<dbReference type="InterPro" id="IPR013087">
    <property type="entry name" value="Znf_C2H2_type"/>
</dbReference>
<reference evidence="6" key="1">
    <citation type="submission" date="2016-06" db="UniProtKB">
        <authorList>
            <consortium name="WormBaseParasite"/>
        </authorList>
    </citation>
    <scope>IDENTIFICATION</scope>
</reference>
<organism evidence="6">
    <name type="scientific">Schistocephalus solidus</name>
    <name type="common">Tapeworm</name>
    <dbReference type="NCBI Taxonomy" id="70667"/>
    <lineage>
        <taxon>Eukaryota</taxon>
        <taxon>Metazoa</taxon>
        <taxon>Spiralia</taxon>
        <taxon>Lophotrochozoa</taxon>
        <taxon>Platyhelminthes</taxon>
        <taxon>Cestoda</taxon>
        <taxon>Eucestoda</taxon>
        <taxon>Diphyllobothriidea</taxon>
        <taxon>Diphyllobothriidae</taxon>
        <taxon>Schistocephalus</taxon>
    </lineage>
</organism>